<dbReference type="GeneID" id="94432535"/>
<protein>
    <submittedName>
        <fullName evidence="2">Transmembrane protein</fullName>
    </submittedName>
</protein>
<feature type="transmembrane region" description="Helical" evidence="1">
    <location>
        <begin position="97"/>
        <end position="115"/>
    </location>
</feature>
<evidence type="ECO:0000313" key="3">
    <source>
        <dbReference type="Proteomes" id="UP000221165"/>
    </source>
</evidence>
<keyword evidence="3" id="KW-1185">Reference proteome</keyword>
<keyword evidence="1" id="KW-1133">Transmembrane helix</keyword>
<evidence type="ECO:0000313" key="2">
    <source>
        <dbReference type="EMBL" id="PHJ16975.1"/>
    </source>
</evidence>
<dbReference type="Proteomes" id="UP000221165">
    <property type="component" value="Unassembled WGS sequence"/>
</dbReference>
<organism evidence="2 3">
    <name type="scientific">Cystoisospora suis</name>
    <dbReference type="NCBI Taxonomy" id="483139"/>
    <lineage>
        <taxon>Eukaryota</taxon>
        <taxon>Sar</taxon>
        <taxon>Alveolata</taxon>
        <taxon>Apicomplexa</taxon>
        <taxon>Conoidasida</taxon>
        <taxon>Coccidia</taxon>
        <taxon>Eucoccidiorida</taxon>
        <taxon>Eimeriorina</taxon>
        <taxon>Sarcocystidae</taxon>
        <taxon>Cystoisospora</taxon>
    </lineage>
</organism>
<sequence>MARAQAPEGLLVATRWIGLITGALTLLQWCFLLPSKDVSLKVGNDFIEDVNQPTWRGTLFSFVPEVFIDVWTPFVFGFISLLCHFNFYPITFNCKNFCVFFLWNLVQALFANLGYSGGIGIIVGSVSLLAALLSLICFILNRDADASLHLGH</sequence>
<proteinExistence type="predicted"/>
<feature type="transmembrane region" description="Helical" evidence="1">
    <location>
        <begin position="12"/>
        <end position="34"/>
    </location>
</feature>
<dbReference type="AlphaFoldDB" id="A0A2C6KKH2"/>
<evidence type="ECO:0000256" key="1">
    <source>
        <dbReference type="SAM" id="Phobius"/>
    </source>
</evidence>
<dbReference type="RefSeq" id="XP_067918700.1">
    <property type="nucleotide sequence ID" value="XM_068069324.1"/>
</dbReference>
<keyword evidence="1 2" id="KW-0812">Transmembrane</keyword>
<name>A0A2C6KKH2_9APIC</name>
<dbReference type="EMBL" id="MIGC01005402">
    <property type="protein sequence ID" value="PHJ16975.1"/>
    <property type="molecule type" value="Genomic_DNA"/>
</dbReference>
<accession>A0A2C6KKH2</accession>
<keyword evidence="1" id="KW-0472">Membrane</keyword>
<reference evidence="2 3" key="1">
    <citation type="journal article" date="2017" name="Int. J. Parasitol.">
        <title>The genome of the protozoan parasite Cystoisospora suis and a reverse vaccinology approach to identify vaccine candidates.</title>
        <authorList>
            <person name="Palmieri N."/>
            <person name="Shrestha A."/>
            <person name="Ruttkowski B."/>
            <person name="Beck T."/>
            <person name="Vogl C."/>
            <person name="Tomley F."/>
            <person name="Blake D.P."/>
            <person name="Joachim A."/>
        </authorList>
    </citation>
    <scope>NUCLEOTIDE SEQUENCE [LARGE SCALE GENOMIC DNA]</scope>
    <source>
        <strain evidence="2 3">Wien I</strain>
    </source>
</reference>
<dbReference type="OrthoDB" id="345126at2759"/>
<gene>
    <name evidence="2" type="ORF">CSUI_009208</name>
</gene>
<feature type="transmembrane region" description="Helical" evidence="1">
    <location>
        <begin position="70"/>
        <end position="90"/>
    </location>
</feature>
<feature type="transmembrane region" description="Helical" evidence="1">
    <location>
        <begin position="121"/>
        <end position="140"/>
    </location>
</feature>
<dbReference type="VEuPathDB" id="ToxoDB:CSUI_009208"/>
<comment type="caution">
    <text evidence="2">The sequence shown here is derived from an EMBL/GenBank/DDBJ whole genome shotgun (WGS) entry which is preliminary data.</text>
</comment>